<feature type="domain" description="Transglycosylase SLT" evidence="4">
    <location>
        <begin position="27"/>
        <end position="136"/>
    </location>
</feature>
<proteinExistence type="inferred from homology"/>
<dbReference type="Gene3D" id="1.10.530.10">
    <property type="match status" value="1"/>
</dbReference>
<name>A0A841J2I9_9SPHN</name>
<feature type="signal peptide" evidence="3">
    <location>
        <begin position="1"/>
        <end position="16"/>
    </location>
</feature>
<evidence type="ECO:0000313" key="6">
    <source>
        <dbReference type="Proteomes" id="UP000552700"/>
    </source>
</evidence>
<comment type="caution">
    <text evidence="5">The sequence shown here is derived from an EMBL/GenBank/DDBJ whole genome shotgun (WGS) entry which is preliminary data.</text>
</comment>
<keyword evidence="6" id="KW-1185">Reference proteome</keyword>
<dbReference type="SUPFAM" id="SSF53955">
    <property type="entry name" value="Lysozyme-like"/>
    <property type="match status" value="1"/>
</dbReference>
<keyword evidence="3" id="KW-0732">Signal</keyword>
<dbReference type="InterPro" id="IPR023346">
    <property type="entry name" value="Lysozyme-like_dom_sf"/>
</dbReference>
<protein>
    <submittedName>
        <fullName evidence="5">Soluble lytic murein transglycosylase-like protein</fullName>
    </submittedName>
</protein>
<organism evidence="5 6">
    <name type="scientific">Sphingobium subterraneum</name>
    <dbReference type="NCBI Taxonomy" id="627688"/>
    <lineage>
        <taxon>Bacteria</taxon>
        <taxon>Pseudomonadati</taxon>
        <taxon>Pseudomonadota</taxon>
        <taxon>Alphaproteobacteria</taxon>
        <taxon>Sphingomonadales</taxon>
        <taxon>Sphingomonadaceae</taxon>
        <taxon>Sphingobium</taxon>
    </lineage>
</organism>
<evidence type="ECO:0000313" key="5">
    <source>
        <dbReference type="EMBL" id="MBB6125399.1"/>
    </source>
</evidence>
<reference evidence="5 6" key="1">
    <citation type="submission" date="2020-08" db="EMBL/GenBank/DDBJ databases">
        <title>Genomic Encyclopedia of Type Strains, Phase IV (KMG-IV): sequencing the most valuable type-strain genomes for metagenomic binning, comparative biology and taxonomic classification.</title>
        <authorList>
            <person name="Goeker M."/>
        </authorList>
    </citation>
    <scope>NUCLEOTIDE SEQUENCE [LARGE SCALE GENOMIC DNA]</scope>
    <source>
        <strain evidence="5 6">DSM 102255</strain>
    </source>
</reference>
<dbReference type="PANTHER" id="PTHR37423:SF2">
    <property type="entry name" value="MEMBRANE-BOUND LYTIC MUREIN TRANSGLYCOSYLASE C"/>
    <property type="match status" value="1"/>
</dbReference>
<dbReference type="Proteomes" id="UP000552700">
    <property type="component" value="Unassembled WGS sequence"/>
</dbReference>
<comment type="similarity">
    <text evidence="2">Belongs to the virb1 family.</text>
</comment>
<comment type="similarity">
    <text evidence="1">Belongs to the transglycosylase Slt family.</text>
</comment>
<dbReference type="AlphaFoldDB" id="A0A841J2I9"/>
<dbReference type="InterPro" id="IPR008258">
    <property type="entry name" value="Transglycosylase_SLT_dom_1"/>
</dbReference>
<dbReference type="EMBL" id="JACIJP010000006">
    <property type="protein sequence ID" value="MBB6125399.1"/>
    <property type="molecule type" value="Genomic_DNA"/>
</dbReference>
<gene>
    <name evidence="5" type="ORF">FHS92_003160</name>
</gene>
<evidence type="ECO:0000256" key="2">
    <source>
        <dbReference type="ARBA" id="ARBA00009387"/>
    </source>
</evidence>
<dbReference type="PANTHER" id="PTHR37423">
    <property type="entry name" value="SOLUBLE LYTIC MUREIN TRANSGLYCOSYLASE-RELATED"/>
    <property type="match status" value="1"/>
</dbReference>
<dbReference type="CDD" id="cd00254">
    <property type="entry name" value="LT-like"/>
    <property type="match status" value="1"/>
</dbReference>
<evidence type="ECO:0000256" key="3">
    <source>
        <dbReference type="SAM" id="SignalP"/>
    </source>
</evidence>
<accession>A0A841J2I9</accession>
<evidence type="ECO:0000256" key="1">
    <source>
        <dbReference type="ARBA" id="ARBA00007734"/>
    </source>
</evidence>
<sequence length="199" mass="21394">MALALIAIAVPATAHARTDPSAQWMPLIAEASARFGVPADWIVRVMRAESGGRTWLNGQPIRSRAGAIGLMQLMPATWAAMRDKYFLGSNPDDPHDNIIAGAAYLRLMADRFGYPGLLAAYNAGPARYADYLAGKSRLPGETIAYISGITGKTQTAALAIASTPRELLFALRRDLGELPQSPSFPVSRDTLFAIRRPGL</sequence>
<evidence type="ECO:0000259" key="4">
    <source>
        <dbReference type="Pfam" id="PF01464"/>
    </source>
</evidence>
<feature type="chain" id="PRO_5033009526" evidence="3">
    <location>
        <begin position="17"/>
        <end position="199"/>
    </location>
</feature>
<dbReference type="Pfam" id="PF01464">
    <property type="entry name" value="SLT"/>
    <property type="match status" value="1"/>
</dbReference>
<dbReference type="RefSeq" id="WP_246352043.1">
    <property type="nucleotide sequence ID" value="NZ_JACIJP010000006.1"/>
</dbReference>